<name>B8AW29_ORYSI</name>
<gene>
    <name evidence="2" type="ORF">OsI_19276</name>
</gene>
<dbReference type="Proteomes" id="UP000007015">
    <property type="component" value="Chromosome 5"/>
</dbReference>
<dbReference type="HOGENOM" id="CLU_1638168_0_0_1"/>
<dbReference type="EMBL" id="CM000130">
    <property type="protein sequence ID" value="EEC78898.1"/>
    <property type="molecule type" value="Genomic_DNA"/>
</dbReference>
<keyword evidence="3" id="KW-1185">Reference proteome</keyword>
<feature type="region of interest" description="Disordered" evidence="1">
    <location>
        <begin position="121"/>
        <end position="140"/>
    </location>
</feature>
<dbReference type="AlphaFoldDB" id="B8AW29"/>
<accession>B8AW29</accession>
<dbReference type="Gramene" id="BGIOSGA019537-TA">
    <property type="protein sequence ID" value="BGIOSGA019537-PA"/>
    <property type="gene ID" value="BGIOSGA019537"/>
</dbReference>
<sequence length="162" mass="17557">MEQEDVTADIGSPLVEYSRGEGHFHPIGGDVDTACGKWQKHRTMVKAAAPHRRSLLPASACLQSLLVAVSALLPALFSQCRLLRRAAAPASRRRAAAPPTRAFAALRQGFRPAAPLLAHGTERRQAHHQLHRPQAAPPLPLGRLDGIARLGIGEREKGEIWV</sequence>
<reference evidence="2 3" key="1">
    <citation type="journal article" date="2005" name="PLoS Biol.">
        <title>The genomes of Oryza sativa: a history of duplications.</title>
        <authorList>
            <person name="Yu J."/>
            <person name="Wang J."/>
            <person name="Lin W."/>
            <person name="Li S."/>
            <person name="Li H."/>
            <person name="Zhou J."/>
            <person name="Ni P."/>
            <person name="Dong W."/>
            <person name="Hu S."/>
            <person name="Zeng C."/>
            <person name="Zhang J."/>
            <person name="Zhang Y."/>
            <person name="Li R."/>
            <person name="Xu Z."/>
            <person name="Li S."/>
            <person name="Li X."/>
            <person name="Zheng H."/>
            <person name="Cong L."/>
            <person name="Lin L."/>
            <person name="Yin J."/>
            <person name="Geng J."/>
            <person name="Li G."/>
            <person name="Shi J."/>
            <person name="Liu J."/>
            <person name="Lv H."/>
            <person name="Li J."/>
            <person name="Wang J."/>
            <person name="Deng Y."/>
            <person name="Ran L."/>
            <person name="Shi X."/>
            <person name="Wang X."/>
            <person name="Wu Q."/>
            <person name="Li C."/>
            <person name="Ren X."/>
            <person name="Wang J."/>
            <person name="Wang X."/>
            <person name="Li D."/>
            <person name="Liu D."/>
            <person name="Zhang X."/>
            <person name="Ji Z."/>
            <person name="Zhao W."/>
            <person name="Sun Y."/>
            <person name="Zhang Z."/>
            <person name="Bao J."/>
            <person name="Han Y."/>
            <person name="Dong L."/>
            <person name="Ji J."/>
            <person name="Chen P."/>
            <person name="Wu S."/>
            <person name="Liu J."/>
            <person name="Xiao Y."/>
            <person name="Bu D."/>
            <person name="Tan J."/>
            <person name="Yang L."/>
            <person name="Ye C."/>
            <person name="Zhang J."/>
            <person name="Xu J."/>
            <person name="Zhou Y."/>
            <person name="Yu Y."/>
            <person name="Zhang B."/>
            <person name="Zhuang S."/>
            <person name="Wei H."/>
            <person name="Liu B."/>
            <person name="Lei M."/>
            <person name="Yu H."/>
            <person name="Li Y."/>
            <person name="Xu H."/>
            <person name="Wei S."/>
            <person name="He X."/>
            <person name="Fang L."/>
            <person name="Zhang Z."/>
            <person name="Zhang Y."/>
            <person name="Huang X."/>
            <person name="Su Z."/>
            <person name="Tong W."/>
            <person name="Li J."/>
            <person name="Tong Z."/>
            <person name="Li S."/>
            <person name="Ye J."/>
            <person name="Wang L."/>
            <person name="Fang L."/>
            <person name="Lei T."/>
            <person name="Chen C."/>
            <person name="Chen H."/>
            <person name="Xu Z."/>
            <person name="Li H."/>
            <person name="Huang H."/>
            <person name="Zhang F."/>
            <person name="Xu H."/>
            <person name="Li N."/>
            <person name="Zhao C."/>
            <person name="Li S."/>
            <person name="Dong L."/>
            <person name="Huang Y."/>
            <person name="Li L."/>
            <person name="Xi Y."/>
            <person name="Qi Q."/>
            <person name="Li W."/>
            <person name="Zhang B."/>
            <person name="Hu W."/>
            <person name="Zhang Y."/>
            <person name="Tian X."/>
            <person name="Jiao Y."/>
            <person name="Liang X."/>
            <person name="Jin J."/>
            <person name="Gao L."/>
            <person name="Zheng W."/>
            <person name="Hao B."/>
            <person name="Liu S."/>
            <person name="Wang W."/>
            <person name="Yuan L."/>
            <person name="Cao M."/>
            <person name="McDermott J."/>
            <person name="Samudrala R."/>
            <person name="Wang J."/>
            <person name="Wong G.K."/>
            <person name="Yang H."/>
        </authorList>
    </citation>
    <scope>NUCLEOTIDE SEQUENCE [LARGE SCALE GENOMIC DNA]</scope>
    <source>
        <strain evidence="3">cv. 93-11</strain>
    </source>
</reference>
<organism evidence="2 3">
    <name type="scientific">Oryza sativa subsp. indica</name>
    <name type="common">Rice</name>
    <dbReference type="NCBI Taxonomy" id="39946"/>
    <lineage>
        <taxon>Eukaryota</taxon>
        <taxon>Viridiplantae</taxon>
        <taxon>Streptophyta</taxon>
        <taxon>Embryophyta</taxon>
        <taxon>Tracheophyta</taxon>
        <taxon>Spermatophyta</taxon>
        <taxon>Magnoliopsida</taxon>
        <taxon>Liliopsida</taxon>
        <taxon>Poales</taxon>
        <taxon>Poaceae</taxon>
        <taxon>BOP clade</taxon>
        <taxon>Oryzoideae</taxon>
        <taxon>Oryzeae</taxon>
        <taxon>Oryzinae</taxon>
        <taxon>Oryza</taxon>
        <taxon>Oryza sativa</taxon>
    </lineage>
</organism>
<evidence type="ECO:0000313" key="3">
    <source>
        <dbReference type="Proteomes" id="UP000007015"/>
    </source>
</evidence>
<evidence type="ECO:0000313" key="2">
    <source>
        <dbReference type="EMBL" id="EEC78898.1"/>
    </source>
</evidence>
<protein>
    <submittedName>
        <fullName evidence="2">Uncharacterized protein</fullName>
    </submittedName>
</protein>
<proteinExistence type="predicted"/>
<evidence type="ECO:0000256" key="1">
    <source>
        <dbReference type="SAM" id="MobiDB-lite"/>
    </source>
</evidence>